<keyword evidence="3" id="KW-1185">Reference proteome</keyword>
<dbReference type="Proteomes" id="UP000027121">
    <property type="component" value="Chromosome"/>
</dbReference>
<feature type="transmembrane region" description="Helical" evidence="1">
    <location>
        <begin position="21"/>
        <end position="39"/>
    </location>
</feature>
<feature type="transmembrane region" description="Helical" evidence="1">
    <location>
        <begin position="332"/>
        <end position="348"/>
    </location>
</feature>
<reference evidence="2 3" key="2">
    <citation type="journal article" date="2016" name="Front. Microbiol.">
        <title>When Genome-Based Approach Meets the 'Old but Good': Revealing Genes Involved in the Antibacterial Activity of Pseudomonas sp. P482 against Soft Rot Pathogens.</title>
        <authorList>
            <person name="Krzyzanowska D.M."/>
            <person name="Ossowicki A."/>
            <person name="Rajewska M."/>
            <person name="Maciag T."/>
            <person name="Jablonska M."/>
            <person name="Obuchowski M."/>
            <person name="Heeb S."/>
            <person name="Jafra S."/>
        </authorList>
    </citation>
    <scope>NUCLEOTIDE SEQUENCE [LARGE SCALE GENOMIC DNA]</scope>
    <source>
        <strain evidence="2 3">P482</strain>
    </source>
</reference>
<keyword evidence="1" id="KW-0472">Membrane</keyword>
<feature type="transmembrane region" description="Helical" evidence="1">
    <location>
        <begin position="80"/>
        <end position="101"/>
    </location>
</feature>
<keyword evidence="1" id="KW-0812">Transmembrane</keyword>
<organism evidence="2 3">
    <name type="scientific">Pseudomonas donghuensis</name>
    <dbReference type="NCBI Taxonomy" id="1163398"/>
    <lineage>
        <taxon>Bacteria</taxon>
        <taxon>Pseudomonadati</taxon>
        <taxon>Pseudomonadota</taxon>
        <taxon>Gammaproteobacteria</taxon>
        <taxon>Pseudomonadales</taxon>
        <taxon>Pseudomonadaceae</taxon>
        <taxon>Pseudomonas</taxon>
    </lineage>
</organism>
<feature type="transmembrane region" description="Helical" evidence="1">
    <location>
        <begin position="113"/>
        <end position="132"/>
    </location>
</feature>
<accession>A0AAP0XC09</accession>
<protein>
    <submittedName>
        <fullName evidence="2">Glucosyltransferase domain-containing protein</fullName>
    </submittedName>
</protein>
<proteinExistence type="predicted"/>
<dbReference type="AlphaFoldDB" id="A0AAP0XC09"/>
<name>A0AAP0XC09_9PSED</name>
<evidence type="ECO:0000313" key="2">
    <source>
        <dbReference type="EMBL" id="KDN97586.2"/>
    </source>
</evidence>
<feature type="transmembrane region" description="Helical" evidence="1">
    <location>
        <begin position="360"/>
        <end position="379"/>
    </location>
</feature>
<evidence type="ECO:0000313" key="3">
    <source>
        <dbReference type="Proteomes" id="UP000027121"/>
    </source>
</evidence>
<reference evidence="2 3" key="1">
    <citation type="journal article" date="2014" name="Genome Announc.">
        <title>Genome Sequence of Pseudomonas sp. Strain P482, a Tomato Rhizosphere Isolate with Broad-Spectrum Antimicrobial Activity.</title>
        <authorList>
            <person name="Krzyzanowska D.M."/>
            <person name="Ossowicki A."/>
            <person name="Jafra S."/>
        </authorList>
    </citation>
    <scope>NUCLEOTIDE SEQUENCE [LARGE SCALE GENOMIC DNA]</scope>
    <source>
        <strain evidence="2 3">P482</strain>
    </source>
</reference>
<feature type="transmembrane region" description="Helical" evidence="1">
    <location>
        <begin position="213"/>
        <end position="232"/>
    </location>
</feature>
<feature type="transmembrane region" description="Helical" evidence="1">
    <location>
        <begin position="271"/>
        <end position="290"/>
    </location>
</feature>
<keyword evidence="1" id="KW-1133">Transmembrane helix</keyword>
<evidence type="ECO:0000256" key="1">
    <source>
        <dbReference type="SAM" id="Phobius"/>
    </source>
</evidence>
<feature type="transmembrane region" description="Helical" evidence="1">
    <location>
        <begin position="302"/>
        <end position="326"/>
    </location>
</feature>
<sequence length="518" mass="57648">MSRPIERRPSVQGNERALSQSHVLLFFVVLSFVYVFPIVRADYAYVDDNWRALLQAQDAWRNQGRILLEGLYRALTFSEATINIFPLPLLISVFALALAMARLTFWLFPRPGITSCLVILPVLCNPFFLGNLTYQYDGPGMVLALVAVICAITCRIERRSVRGLLAALLIAVALSLYQLTISLFIGLCIVEYIRGVKDKVAVQALLVTLVERVVQLIVGGLIYFFTAYQLAIDTRGNHLPFDQQWFEVVWQKFCFSMQMLGLLTASAGNGVAVALLLGASAGFVLLMSNIPQMQGRLSGKLGVALLYLLGLVVLVCSVPGMMLFVAEPNLEARNFIGFAAVLVLLFFLNHELFGRVWPGLRWLLIMPTLFMFAFSYAYGQVIIAKKELESAMAHYIANDLVSRSELRSVTKYYYLRAPGDGNWLPRGHGAMTQMPLLRYILSGSNSVLHAQFFPRLGINNVIGGEHSVFAQLAASGRVGAPLVDNRFYSIYVAGAQGFIVMKPIQEDENYNQHWPAVP</sequence>
<dbReference type="KEGG" id="pdw:BV82_4445"/>
<dbReference type="EMBL" id="CP071706">
    <property type="protein sequence ID" value="KDN97586.2"/>
    <property type="molecule type" value="Genomic_DNA"/>
</dbReference>
<dbReference type="Pfam" id="PF14264">
    <property type="entry name" value="Glucos_trans_II"/>
    <property type="match status" value="1"/>
</dbReference>
<gene>
    <name evidence="2" type="ORF">BV82_4445</name>
</gene>
<feature type="transmembrane region" description="Helical" evidence="1">
    <location>
        <begin position="163"/>
        <end position="193"/>
    </location>
</feature>
<dbReference type="InterPro" id="IPR025686">
    <property type="entry name" value="Glucos_trans_II"/>
</dbReference>